<dbReference type="SMART" id="SM00947">
    <property type="entry name" value="Pro_CA"/>
    <property type="match status" value="1"/>
</dbReference>
<comment type="caution">
    <text evidence="9">The sequence shown here is derived from an EMBL/GenBank/DDBJ whole genome shotgun (WGS) entry which is preliminary data.</text>
</comment>
<evidence type="ECO:0000256" key="8">
    <source>
        <dbReference type="RuleBase" id="RU003956"/>
    </source>
</evidence>
<accession>A0A3M7P2W2</accession>
<evidence type="ECO:0000313" key="9">
    <source>
        <dbReference type="EMBL" id="RMZ93170.1"/>
    </source>
</evidence>
<feature type="non-terminal residue" evidence="9">
    <location>
        <position position="172"/>
    </location>
</feature>
<evidence type="ECO:0000256" key="1">
    <source>
        <dbReference type="ARBA" id="ARBA00006217"/>
    </source>
</evidence>
<protein>
    <recommendedName>
        <fullName evidence="2 8">Carbonic anhydrase</fullName>
        <ecNumber evidence="2 8">4.2.1.1</ecNumber>
    </recommendedName>
    <alternativeName>
        <fullName evidence="8">Carbonate dehydratase</fullName>
    </alternativeName>
</protein>
<evidence type="ECO:0000256" key="6">
    <source>
        <dbReference type="ARBA" id="ARBA00048348"/>
    </source>
</evidence>
<dbReference type="Pfam" id="PF00484">
    <property type="entry name" value="Pro_CA"/>
    <property type="match status" value="1"/>
</dbReference>
<dbReference type="EC" id="4.2.1.1" evidence="2 8"/>
<dbReference type="Proteomes" id="UP000276133">
    <property type="component" value="Unassembled WGS sequence"/>
</dbReference>
<keyword evidence="5 8" id="KW-0456">Lyase</keyword>
<gene>
    <name evidence="9" type="ORF">BpHYR1_020332</name>
</gene>
<comment type="function">
    <text evidence="8">Reversible hydration of carbon dioxide.</text>
</comment>
<dbReference type="PANTHER" id="PTHR11002">
    <property type="entry name" value="CARBONIC ANHYDRASE"/>
    <property type="match status" value="1"/>
</dbReference>
<evidence type="ECO:0000256" key="3">
    <source>
        <dbReference type="ARBA" id="ARBA00022723"/>
    </source>
</evidence>
<dbReference type="STRING" id="10195.A0A3M7P2W2"/>
<evidence type="ECO:0000256" key="5">
    <source>
        <dbReference type="ARBA" id="ARBA00023239"/>
    </source>
</evidence>
<proteinExistence type="inferred from homology"/>
<dbReference type="InterPro" id="IPR036874">
    <property type="entry name" value="Carbonic_anhydrase_sf"/>
</dbReference>
<keyword evidence="10" id="KW-1185">Reference proteome</keyword>
<comment type="catalytic activity">
    <reaction evidence="6 8">
        <text>hydrogencarbonate + H(+) = CO2 + H2O</text>
        <dbReference type="Rhea" id="RHEA:10748"/>
        <dbReference type="ChEBI" id="CHEBI:15377"/>
        <dbReference type="ChEBI" id="CHEBI:15378"/>
        <dbReference type="ChEBI" id="CHEBI:16526"/>
        <dbReference type="ChEBI" id="CHEBI:17544"/>
        <dbReference type="EC" id="4.2.1.1"/>
    </reaction>
</comment>
<dbReference type="Gene3D" id="3.40.1050.10">
    <property type="entry name" value="Carbonic anhydrase"/>
    <property type="match status" value="1"/>
</dbReference>
<evidence type="ECO:0000313" key="10">
    <source>
        <dbReference type="Proteomes" id="UP000276133"/>
    </source>
</evidence>
<feature type="binding site" evidence="7">
    <location>
        <position position="109"/>
    </location>
    <ligand>
        <name>Zn(2+)</name>
        <dbReference type="ChEBI" id="CHEBI:29105"/>
    </ligand>
</feature>
<evidence type="ECO:0000256" key="7">
    <source>
        <dbReference type="PIRSR" id="PIRSR601765-1"/>
    </source>
</evidence>
<dbReference type="PANTHER" id="PTHR11002:SF76">
    <property type="entry name" value="CARBONIC ANHYDRASE"/>
    <property type="match status" value="1"/>
</dbReference>
<dbReference type="GO" id="GO:0004089">
    <property type="term" value="F:carbonate dehydratase activity"/>
    <property type="evidence" value="ECO:0007669"/>
    <property type="project" value="UniProtKB-UniRule"/>
</dbReference>
<feature type="binding site" evidence="7">
    <location>
        <position position="48"/>
    </location>
    <ligand>
        <name>Zn(2+)</name>
        <dbReference type="ChEBI" id="CHEBI:29105"/>
    </ligand>
</feature>
<name>A0A3M7P2W2_BRAPC</name>
<dbReference type="AlphaFoldDB" id="A0A3M7P2W2"/>
<comment type="similarity">
    <text evidence="1 8">Belongs to the beta-class carbonic anhydrase family.</text>
</comment>
<dbReference type="EMBL" id="REGN01014021">
    <property type="protein sequence ID" value="RMZ93170.1"/>
    <property type="molecule type" value="Genomic_DNA"/>
</dbReference>
<dbReference type="GO" id="GO:0008270">
    <property type="term" value="F:zinc ion binding"/>
    <property type="evidence" value="ECO:0007669"/>
    <property type="project" value="UniProtKB-UniRule"/>
</dbReference>
<organism evidence="9 10">
    <name type="scientific">Brachionus plicatilis</name>
    <name type="common">Marine rotifer</name>
    <name type="synonym">Brachionus muelleri</name>
    <dbReference type="NCBI Taxonomy" id="10195"/>
    <lineage>
        <taxon>Eukaryota</taxon>
        <taxon>Metazoa</taxon>
        <taxon>Spiralia</taxon>
        <taxon>Gnathifera</taxon>
        <taxon>Rotifera</taxon>
        <taxon>Eurotatoria</taxon>
        <taxon>Monogononta</taxon>
        <taxon>Pseudotrocha</taxon>
        <taxon>Ploima</taxon>
        <taxon>Brachionidae</taxon>
        <taxon>Brachionus</taxon>
    </lineage>
</organism>
<keyword evidence="4 7" id="KW-0862">Zinc</keyword>
<comment type="cofactor">
    <cofactor evidence="7">
        <name>Zn(2+)</name>
        <dbReference type="ChEBI" id="CHEBI:29105"/>
    </cofactor>
    <text evidence="7">Binds 1 zinc ion per subunit.</text>
</comment>
<dbReference type="InterPro" id="IPR001765">
    <property type="entry name" value="Carbonic_anhydrase"/>
</dbReference>
<evidence type="ECO:0000256" key="2">
    <source>
        <dbReference type="ARBA" id="ARBA00012925"/>
    </source>
</evidence>
<dbReference type="OrthoDB" id="10020193at2759"/>
<sequence>MAAVNKGMGKIVDGILRYQKTIKAEILPIFREILDKPSPKMAIVTGIDSRIVVSRLLQAQPGTFFLIRSPGGFIPKFESSENSVASGTPAALELACVNNSANTIVVFGHSNSRPINMLYDMKDKLDYHATDNSSALKKWLILNGSDSVTKFKEFEKSGFNKCLTFSEGHPNE</sequence>
<dbReference type="SUPFAM" id="SSF53056">
    <property type="entry name" value="beta-carbonic anhydrase, cab"/>
    <property type="match status" value="1"/>
</dbReference>
<reference evidence="9 10" key="1">
    <citation type="journal article" date="2018" name="Sci. Rep.">
        <title>Genomic signatures of local adaptation to the degree of environmental predictability in rotifers.</title>
        <authorList>
            <person name="Franch-Gras L."/>
            <person name="Hahn C."/>
            <person name="Garcia-Roger E.M."/>
            <person name="Carmona M.J."/>
            <person name="Serra M."/>
            <person name="Gomez A."/>
        </authorList>
    </citation>
    <scope>NUCLEOTIDE SEQUENCE [LARGE SCALE GENOMIC DNA]</scope>
    <source>
        <strain evidence="9">HYR1</strain>
    </source>
</reference>
<keyword evidence="3 7" id="KW-0479">Metal-binding</keyword>
<evidence type="ECO:0000256" key="4">
    <source>
        <dbReference type="ARBA" id="ARBA00022833"/>
    </source>
</evidence>